<proteinExistence type="predicted"/>
<evidence type="ECO:0000256" key="3">
    <source>
        <dbReference type="ARBA" id="ARBA00022842"/>
    </source>
</evidence>
<keyword evidence="3" id="KW-0460">Magnesium</keyword>
<evidence type="ECO:0000313" key="7">
    <source>
        <dbReference type="Proteomes" id="UP000681967"/>
    </source>
</evidence>
<feature type="transmembrane region" description="Helical" evidence="4">
    <location>
        <begin position="48"/>
        <end position="68"/>
    </location>
</feature>
<dbReference type="Pfam" id="PF16212">
    <property type="entry name" value="PhoLip_ATPase_C"/>
    <property type="match status" value="1"/>
</dbReference>
<evidence type="ECO:0000256" key="1">
    <source>
        <dbReference type="ARBA" id="ARBA00004141"/>
    </source>
</evidence>
<keyword evidence="4" id="KW-1133">Transmembrane helix</keyword>
<dbReference type="GO" id="GO:0140326">
    <property type="term" value="F:ATPase-coupled intramembrane lipid transporter activity"/>
    <property type="evidence" value="ECO:0007669"/>
    <property type="project" value="TreeGrafter"/>
</dbReference>
<evidence type="ECO:0000259" key="5">
    <source>
        <dbReference type="Pfam" id="PF16212"/>
    </source>
</evidence>
<name>A0A8S2NCJ1_9BILA</name>
<dbReference type="PANTHER" id="PTHR24092">
    <property type="entry name" value="PROBABLE PHOSPHOLIPID-TRANSPORTING ATPASE"/>
    <property type="match status" value="1"/>
</dbReference>
<evidence type="ECO:0000256" key="4">
    <source>
        <dbReference type="SAM" id="Phobius"/>
    </source>
</evidence>
<protein>
    <recommendedName>
        <fullName evidence="5">P-type ATPase C-terminal domain-containing protein</fullName>
    </recommendedName>
</protein>
<feature type="transmembrane region" description="Helical" evidence="4">
    <location>
        <begin position="80"/>
        <end position="101"/>
    </location>
</feature>
<keyword evidence="2" id="KW-0479">Metal-binding</keyword>
<dbReference type="GO" id="GO:0005802">
    <property type="term" value="C:trans-Golgi network"/>
    <property type="evidence" value="ECO:0007669"/>
    <property type="project" value="TreeGrafter"/>
</dbReference>
<keyword evidence="4" id="KW-0472">Membrane</keyword>
<dbReference type="PANTHER" id="PTHR24092:SF150">
    <property type="entry name" value="PHOSPHOLIPID-TRANSPORTING ATPASE"/>
    <property type="match status" value="1"/>
</dbReference>
<evidence type="ECO:0000313" key="6">
    <source>
        <dbReference type="EMBL" id="CAF3996828.1"/>
    </source>
</evidence>
<comment type="caution">
    <text evidence="6">The sequence shown here is derived from an EMBL/GenBank/DDBJ whole genome shotgun (WGS) entry which is preliminary data.</text>
</comment>
<keyword evidence="4" id="KW-0812">Transmembrane</keyword>
<accession>A0A8S2NCJ1</accession>
<dbReference type="Proteomes" id="UP000681967">
    <property type="component" value="Unassembled WGS sequence"/>
</dbReference>
<dbReference type="AlphaFoldDB" id="A0A8S2NCJ1"/>
<reference evidence="6" key="1">
    <citation type="submission" date="2021-02" db="EMBL/GenBank/DDBJ databases">
        <authorList>
            <person name="Nowell W R."/>
        </authorList>
    </citation>
    <scope>NUCLEOTIDE SEQUENCE</scope>
</reference>
<evidence type="ECO:0000256" key="2">
    <source>
        <dbReference type="ARBA" id="ARBA00022723"/>
    </source>
</evidence>
<dbReference type="EMBL" id="CAJOBH010004623">
    <property type="protein sequence ID" value="CAF3996828.1"/>
    <property type="molecule type" value="Genomic_DNA"/>
</dbReference>
<feature type="transmembrane region" description="Helical" evidence="4">
    <location>
        <begin position="148"/>
        <end position="172"/>
    </location>
</feature>
<sequence length="311" mass="35661">MAHVGVGIMGREGVQAACASDYTIGQFRFLTKLLFVHGVWSYRRLCKVLLYSFYKNICLYVMELWFALHSGFSGQILFERWTIAIYNVLFTAAPPLALGLLDRCCSAKTMMDSPAIYRMSQNRSDFNIKYVVIVVCLKAGLESDSWTLLMHIAIWGSIASWFIFFSIYSYVWPTFPVAAEMRGMVQYVFSSSYFWFGLILIPITTLLADFVYNCIQRTYFKTLMQEVQEKEIAHQDPSDLVAARQPSSVSRVSERLALLKNVFIRTRISRVVEVDDRPYHGFAFSQEENGVVPQDQLIRNYDTNIAKPPGL</sequence>
<dbReference type="GO" id="GO:0046872">
    <property type="term" value="F:metal ion binding"/>
    <property type="evidence" value="ECO:0007669"/>
    <property type="project" value="UniProtKB-KW"/>
</dbReference>
<gene>
    <name evidence="6" type="ORF">BYL167_LOCUS13463</name>
</gene>
<dbReference type="SUPFAM" id="SSF81665">
    <property type="entry name" value="Calcium ATPase, transmembrane domain M"/>
    <property type="match status" value="1"/>
</dbReference>
<dbReference type="InterPro" id="IPR023298">
    <property type="entry name" value="ATPase_P-typ_TM_dom_sf"/>
</dbReference>
<feature type="domain" description="P-type ATPase C-terminal" evidence="5">
    <location>
        <begin position="17"/>
        <end position="130"/>
    </location>
</feature>
<comment type="subcellular location">
    <subcellularLocation>
        <location evidence="1">Membrane</location>
        <topology evidence="1">Multi-pass membrane protein</topology>
    </subcellularLocation>
</comment>
<organism evidence="6 7">
    <name type="scientific">Rotaria magnacalcarata</name>
    <dbReference type="NCBI Taxonomy" id="392030"/>
    <lineage>
        <taxon>Eukaryota</taxon>
        <taxon>Metazoa</taxon>
        <taxon>Spiralia</taxon>
        <taxon>Gnathifera</taxon>
        <taxon>Rotifera</taxon>
        <taxon>Eurotatoria</taxon>
        <taxon>Bdelloidea</taxon>
        <taxon>Philodinida</taxon>
        <taxon>Philodinidae</taxon>
        <taxon>Rotaria</taxon>
    </lineage>
</organism>
<feature type="transmembrane region" description="Helical" evidence="4">
    <location>
        <begin position="192"/>
        <end position="215"/>
    </location>
</feature>
<dbReference type="InterPro" id="IPR032630">
    <property type="entry name" value="P_typ_ATPase_c"/>
</dbReference>
<dbReference type="GO" id="GO:0005886">
    <property type="term" value="C:plasma membrane"/>
    <property type="evidence" value="ECO:0007669"/>
    <property type="project" value="TreeGrafter"/>
</dbReference>
<dbReference type="GO" id="GO:0045332">
    <property type="term" value="P:phospholipid translocation"/>
    <property type="evidence" value="ECO:0007669"/>
    <property type="project" value="TreeGrafter"/>
</dbReference>